<evidence type="ECO:0000256" key="1">
    <source>
        <dbReference type="ARBA" id="ARBA00022505"/>
    </source>
</evidence>
<comment type="function">
    <text evidence="5">Part of the MsrPQ system that repairs oxidized periplasmic proteins containing methionine sulfoxide residues (Met-O), using respiratory chain electrons. Thus protects these proteins from oxidative-stress damage caused by reactive species of oxygen and chlorine generated by the host defense mechanisms. MsrPQ is essential for the maintenance of envelope integrity under bleach stress, rescuing a wide series of structurally unrelated periplasmic proteins from methionine oxidation. The catalytic subunit MsrP is non-stereospecific, being able to reduce both (R-) and (S-) diastereoisomers of methionine sulfoxide.</text>
</comment>
<feature type="domain" description="Oxidoreductase molybdopterin-binding" evidence="6">
    <location>
        <begin position="95"/>
        <end position="250"/>
    </location>
</feature>
<dbReference type="PANTHER" id="PTHR43032">
    <property type="entry name" value="PROTEIN-METHIONINE-SULFOXIDE REDUCTASE"/>
    <property type="match status" value="1"/>
</dbReference>
<feature type="binding site" evidence="5">
    <location>
        <begin position="232"/>
        <end position="234"/>
    </location>
    <ligand>
        <name>Mo-molybdopterin</name>
        <dbReference type="ChEBI" id="CHEBI:71302"/>
    </ligand>
</feature>
<feature type="binding site" evidence="5">
    <location>
        <position position="221"/>
    </location>
    <ligand>
        <name>Mo-molybdopterin</name>
        <dbReference type="ChEBI" id="CHEBI:71302"/>
    </ligand>
</feature>
<evidence type="ECO:0000313" key="7">
    <source>
        <dbReference type="EMBL" id="MDM5147787.1"/>
    </source>
</evidence>
<dbReference type="Pfam" id="PF00174">
    <property type="entry name" value="Oxidored_molyb"/>
    <property type="match status" value="1"/>
</dbReference>
<feature type="binding site" evidence="5">
    <location>
        <begin position="78"/>
        <end position="79"/>
    </location>
    <ligand>
        <name>Mo-molybdopterin</name>
        <dbReference type="ChEBI" id="CHEBI:71302"/>
    </ligand>
</feature>
<comment type="catalytic activity">
    <reaction evidence="5">
        <text>L-methionyl-[protein] + a quinone + H2O = L-methionyl-(S)-S-oxide-[protein] + a quinol</text>
        <dbReference type="Rhea" id="RHEA:51292"/>
        <dbReference type="Rhea" id="RHEA-COMP:12313"/>
        <dbReference type="Rhea" id="RHEA-COMP:12315"/>
        <dbReference type="ChEBI" id="CHEBI:15377"/>
        <dbReference type="ChEBI" id="CHEBI:16044"/>
        <dbReference type="ChEBI" id="CHEBI:24646"/>
        <dbReference type="ChEBI" id="CHEBI:44120"/>
        <dbReference type="ChEBI" id="CHEBI:132124"/>
    </reaction>
</comment>
<dbReference type="Proteomes" id="UP001168167">
    <property type="component" value="Unassembled WGS sequence"/>
</dbReference>
<keyword evidence="4 5" id="KW-0560">Oxidoreductase</keyword>
<comment type="subunit">
    <text evidence="5">Heterodimer of a catalytic subunit (MsrP) and a heme-binding subunit (MsrQ).</text>
</comment>
<evidence type="ECO:0000313" key="8">
    <source>
        <dbReference type="Proteomes" id="UP001168167"/>
    </source>
</evidence>
<accession>A0ABT7QM99</accession>
<dbReference type="GO" id="GO:0016491">
    <property type="term" value="F:oxidoreductase activity"/>
    <property type="evidence" value="ECO:0007669"/>
    <property type="project" value="UniProtKB-KW"/>
</dbReference>
<reference evidence="7" key="2">
    <citation type="journal article" date="2023" name="Microbiome">
        <title>Synthase-selected sorting approach identifies a beta-lactone synthase in a nudibranch symbiotic bacterium.</title>
        <authorList>
            <person name="Dzunkova M."/>
            <person name="La Clair J.J."/>
            <person name="Tyml T."/>
            <person name="Doud D."/>
            <person name="Schulz F."/>
            <person name="Piquer-Esteban S."/>
            <person name="Porcel Sanchis D."/>
            <person name="Osborn A."/>
            <person name="Robinson D."/>
            <person name="Louie K.B."/>
            <person name="Bowen B.P."/>
            <person name="Bowers R.M."/>
            <person name="Lee J."/>
            <person name="Arnau V."/>
            <person name="Diaz-Villanueva W."/>
            <person name="Stepanauskas R."/>
            <person name="Gosliner T."/>
            <person name="Date S.V."/>
            <person name="Northen T.R."/>
            <person name="Cheng J.F."/>
            <person name="Burkart M.D."/>
            <person name="Woyke T."/>
        </authorList>
    </citation>
    <scope>NUCLEOTIDE SEQUENCE</scope>
    <source>
        <strain evidence="7">Df01</strain>
    </source>
</reference>
<comment type="cofactor">
    <cofactor evidence="5">
        <name>Mo-molybdopterin</name>
        <dbReference type="ChEBI" id="CHEBI:71302"/>
    </cofactor>
    <text evidence="5">Binds 1 Mo-molybdopterin (Mo-MPT) cofactor per subunit.</text>
</comment>
<comment type="catalytic activity">
    <reaction evidence="5">
        <text>L-methionyl-[protein] + a quinone + H2O = L-methionyl-(R)-S-oxide-[protein] + a quinol</text>
        <dbReference type="Rhea" id="RHEA:51296"/>
        <dbReference type="Rhea" id="RHEA-COMP:12313"/>
        <dbReference type="Rhea" id="RHEA-COMP:12314"/>
        <dbReference type="ChEBI" id="CHEBI:15377"/>
        <dbReference type="ChEBI" id="CHEBI:16044"/>
        <dbReference type="ChEBI" id="CHEBI:24646"/>
        <dbReference type="ChEBI" id="CHEBI:45764"/>
        <dbReference type="ChEBI" id="CHEBI:132124"/>
    </reaction>
</comment>
<feature type="binding site" evidence="5">
    <location>
        <position position="133"/>
    </location>
    <ligand>
        <name>Mo-molybdopterin</name>
        <dbReference type="ChEBI" id="CHEBI:71302"/>
    </ligand>
    <ligandPart>
        <name>Mo</name>
        <dbReference type="ChEBI" id="CHEBI:28685"/>
    </ligandPart>
</feature>
<evidence type="ECO:0000256" key="5">
    <source>
        <dbReference type="HAMAP-Rule" id="MF_01206"/>
    </source>
</evidence>
<dbReference type="NCBIfam" id="NF003767">
    <property type="entry name" value="PRK05363.1"/>
    <property type="match status" value="1"/>
</dbReference>
<proteinExistence type="inferred from homology"/>
<keyword evidence="2 5" id="KW-0479">Metal-binding</keyword>
<evidence type="ECO:0000256" key="4">
    <source>
        <dbReference type="ARBA" id="ARBA00023002"/>
    </source>
</evidence>
<dbReference type="EMBL" id="JANQAO010000003">
    <property type="protein sequence ID" value="MDM5147787.1"/>
    <property type="molecule type" value="Genomic_DNA"/>
</dbReference>
<dbReference type="InterPro" id="IPR000572">
    <property type="entry name" value="OxRdtase_Mopterin-bd_dom"/>
</dbReference>
<feature type="binding site" evidence="5">
    <location>
        <position position="168"/>
    </location>
    <ligand>
        <name>Mo-molybdopterin</name>
        <dbReference type="ChEBI" id="CHEBI:71302"/>
    </ligand>
</feature>
<dbReference type="EC" id="1.8.5.-" evidence="5"/>
<dbReference type="Gene3D" id="3.90.420.10">
    <property type="entry name" value="Oxidoreductase, molybdopterin-binding domain"/>
    <property type="match status" value="1"/>
</dbReference>
<gene>
    <name evidence="5 7" type="primary">msrP</name>
    <name evidence="7" type="ORF">NQX30_05325</name>
</gene>
<keyword evidence="8" id="KW-1185">Reference proteome</keyword>
<name>A0ABT7QM99_9GAMM</name>
<feature type="binding site" evidence="5">
    <location>
        <position position="75"/>
    </location>
    <ligand>
        <name>Mo-molybdopterin</name>
        <dbReference type="ChEBI" id="CHEBI:71302"/>
    </ligand>
</feature>
<reference evidence="7" key="1">
    <citation type="submission" date="2022-08" db="EMBL/GenBank/DDBJ databases">
        <authorList>
            <person name="Dzunkova M."/>
            <person name="La Clair J."/>
            <person name="Tyml T."/>
            <person name="Doud D."/>
            <person name="Schulz F."/>
            <person name="Piquer S."/>
            <person name="Porcel Sanchis D."/>
            <person name="Osborn A."/>
            <person name="Robinson D."/>
            <person name="Louie K.B."/>
            <person name="Bowen B.P."/>
            <person name="Bowers R."/>
            <person name="Lee J."/>
            <person name="Arnau Llombart V."/>
            <person name="Diaz Villanueva W."/>
            <person name="Gosliner T."/>
            <person name="Northen T."/>
            <person name="Cheng J.-F."/>
            <person name="Burkart M.D."/>
            <person name="Woyke T."/>
        </authorList>
    </citation>
    <scope>NUCLEOTIDE SEQUENCE</scope>
    <source>
        <strain evidence="7">Df01</strain>
    </source>
</reference>
<feature type="chain" id="PRO_5044940632" description="Protein-methionine-sulfoxide reductase catalytic subunit MsrP" evidence="5">
    <location>
        <begin position="45"/>
        <end position="315"/>
    </location>
</feature>
<dbReference type="SUPFAM" id="SSF56524">
    <property type="entry name" value="Oxidoreductase molybdopterin-binding domain"/>
    <property type="match status" value="1"/>
</dbReference>
<comment type="caution">
    <text evidence="7">The sequence shown here is derived from an EMBL/GenBank/DDBJ whole genome shotgun (WGS) entry which is preliminary data.</text>
</comment>
<sequence length="315" mass="35684" precursor="true">MLIRKPDRYRPSEITPSHFYHNRRRLLAGMLSMSAFALTNNATAATPLAASPSAYTLKSQNYEALAPKKKAQGHNNFYELSTGKSDPASNADWYKPEPWKVEVNGTVNKPRIFDVDDLAKLAPMEERIYRLRCVEAWSMVIPWIGFPLKALVNAVEPAAGCKYVSFITFNPETLFPDKANRSLPWPYIEALRLDEAINPLTLLVFGMYGERIPTQNGAPVRLMIPWKYGFKSGKAPVKIVFSAEQPTTTWNFIQPSEYGFYANVNPMADHPRWSQASERVIDDSLFPTRRPTEMFNGFADEVASLYAGMDLQKNF</sequence>
<dbReference type="HAMAP" id="MF_01206">
    <property type="entry name" value="MsrP"/>
    <property type="match status" value="1"/>
</dbReference>
<feature type="signal peptide" evidence="5">
    <location>
        <begin position="1"/>
        <end position="44"/>
    </location>
</feature>
<dbReference type="PANTHER" id="PTHR43032:SF3">
    <property type="entry name" value="PROTEIN-METHIONINE-SULFOXIDE REDUCTASE CATALYTIC SUBUNIT MSRP"/>
    <property type="match status" value="1"/>
</dbReference>
<evidence type="ECO:0000256" key="2">
    <source>
        <dbReference type="ARBA" id="ARBA00022723"/>
    </source>
</evidence>
<dbReference type="InterPro" id="IPR022867">
    <property type="entry name" value="MsrP"/>
</dbReference>
<protein>
    <recommendedName>
        <fullName evidence="5">Protein-methionine-sulfoxide reductase catalytic subunit MsrP</fullName>
        <ecNumber evidence="5">1.8.5.-</ecNumber>
    </recommendedName>
</protein>
<evidence type="ECO:0000259" key="6">
    <source>
        <dbReference type="Pfam" id="PF00174"/>
    </source>
</evidence>
<keyword evidence="3 5" id="KW-0732">Signal</keyword>
<dbReference type="InterPro" id="IPR036374">
    <property type="entry name" value="OxRdtase_Mopterin-bd_sf"/>
</dbReference>
<feature type="binding site" evidence="5">
    <location>
        <position position="216"/>
    </location>
    <ligand>
        <name>Mo-molybdopterin</name>
        <dbReference type="ChEBI" id="CHEBI:71302"/>
    </ligand>
</feature>
<keyword evidence="1 5" id="KW-0500">Molybdenum</keyword>
<evidence type="ECO:0000256" key="3">
    <source>
        <dbReference type="ARBA" id="ARBA00022729"/>
    </source>
</evidence>
<organism evidence="7 8">
    <name type="scientific">Candidatus Doriopsillibacter californiensis</name>
    <dbReference type="NCBI Taxonomy" id="2970740"/>
    <lineage>
        <taxon>Bacteria</taxon>
        <taxon>Pseudomonadati</taxon>
        <taxon>Pseudomonadota</taxon>
        <taxon>Gammaproteobacteria</taxon>
        <taxon>Candidatus Tethybacterales</taxon>
        <taxon>Candidatus Persebacteraceae</taxon>
        <taxon>Candidatus Doriopsillibacter</taxon>
    </lineage>
</organism>
<comment type="similarity">
    <text evidence="5">Belongs to the MsrP family.</text>
</comment>